<comment type="caution">
    <text evidence="1">The sequence shown here is derived from an EMBL/GenBank/DDBJ whole genome shotgun (WGS) entry which is preliminary data.</text>
</comment>
<dbReference type="Proteomes" id="UP000642748">
    <property type="component" value="Unassembled WGS sequence"/>
</dbReference>
<evidence type="ECO:0000313" key="1">
    <source>
        <dbReference type="EMBL" id="GIH14248.1"/>
    </source>
</evidence>
<dbReference type="AlphaFoldDB" id="A0A8J3VQE4"/>
<name>A0A8J3VQE4_9ACTN</name>
<protein>
    <submittedName>
        <fullName evidence="1">Uncharacterized protein</fullName>
    </submittedName>
</protein>
<accession>A0A8J3VQE4</accession>
<proteinExistence type="predicted"/>
<organism evidence="1 2">
    <name type="scientific">Rugosimonospora africana</name>
    <dbReference type="NCBI Taxonomy" id="556532"/>
    <lineage>
        <taxon>Bacteria</taxon>
        <taxon>Bacillati</taxon>
        <taxon>Actinomycetota</taxon>
        <taxon>Actinomycetes</taxon>
        <taxon>Micromonosporales</taxon>
        <taxon>Micromonosporaceae</taxon>
        <taxon>Rugosimonospora</taxon>
    </lineage>
</organism>
<sequence length="500" mass="53455">MATMTPATGDVAAIQLPGGGYGACRVVSSGRATVVACALAWHSEDPPELRQLADAGPLILDHHAHQGEPAKINIDVDELPPPGWMWLGRLPVPAGLPAGGRNAYSGWSWLPTQIAAQRRWDRKLPAAAKQAYRAGATRGQVAVDFGAGPAVIGGATGRLDLTGAGPLGPPATGAVRWSALDDLPRCTSLTWAGPDRGLTAALTDHPIIQNLTWTDAPSNLDLRHTGLTSVSVRGPIDLLQLPEDLTSLDLLDGARVHAVTAVDHGRWLNLWISSPTPTVHIPAGLDQVRELRLAGRATIDAAPLRVLQRLETLWLDWQAAPGALNDAAVLAELPRLARLTLTDAYDLDADTLPDLPTLTSLAIHGLRRTAATGIKARYRGSDTHLSITGAKNDIWLAANLTNPLRDWADDDPRGGAAACKAYAAAVRAVDALPVDPRDPATAAEPILRSFVRQLNRIDERWELIDTLRREQAGDAFVALATRAGVPTDVADEWFDDWRDF</sequence>
<dbReference type="Gene3D" id="3.80.10.10">
    <property type="entry name" value="Ribonuclease Inhibitor"/>
    <property type="match status" value="1"/>
</dbReference>
<dbReference type="EMBL" id="BONZ01000022">
    <property type="protein sequence ID" value="GIH14248.1"/>
    <property type="molecule type" value="Genomic_DNA"/>
</dbReference>
<reference evidence="1" key="1">
    <citation type="submission" date="2021-01" db="EMBL/GenBank/DDBJ databases">
        <title>Whole genome shotgun sequence of Rugosimonospora africana NBRC 104875.</title>
        <authorList>
            <person name="Komaki H."/>
            <person name="Tamura T."/>
        </authorList>
    </citation>
    <scope>NUCLEOTIDE SEQUENCE</scope>
    <source>
        <strain evidence="1">NBRC 104875</strain>
    </source>
</reference>
<dbReference type="InterPro" id="IPR032675">
    <property type="entry name" value="LRR_dom_sf"/>
</dbReference>
<keyword evidence="2" id="KW-1185">Reference proteome</keyword>
<evidence type="ECO:0000313" key="2">
    <source>
        <dbReference type="Proteomes" id="UP000642748"/>
    </source>
</evidence>
<gene>
    <name evidence="1" type="ORF">Raf01_24200</name>
</gene>